<dbReference type="GO" id="GO:0006313">
    <property type="term" value="P:DNA transposition"/>
    <property type="evidence" value="ECO:0007669"/>
    <property type="project" value="InterPro"/>
</dbReference>
<accession>A0AAD3N1C1</accession>
<evidence type="ECO:0000313" key="3">
    <source>
        <dbReference type="EMBL" id="GLD63276.1"/>
    </source>
</evidence>
<organism evidence="3 4">
    <name type="scientific">Lates japonicus</name>
    <name type="common">Japanese lates</name>
    <dbReference type="NCBI Taxonomy" id="270547"/>
    <lineage>
        <taxon>Eukaryota</taxon>
        <taxon>Metazoa</taxon>
        <taxon>Chordata</taxon>
        <taxon>Craniata</taxon>
        <taxon>Vertebrata</taxon>
        <taxon>Euteleostomi</taxon>
        <taxon>Actinopterygii</taxon>
        <taxon>Neopterygii</taxon>
        <taxon>Teleostei</taxon>
        <taxon>Neoteleostei</taxon>
        <taxon>Acanthomorphata</taxon>
        <taxon>Carangaria</taxon>
        <taxon>Carangaria incertae sedis</taxon>
        <taxon>Centropomidae</taxon>
        <taxon>Lates</taxon>
    </lineage>
</organism>
<dbReference type="Proteomes" id="UP001279410">
    <property type="component" value="Unassembled WGS sequence"/>
</dbReference>
<dbReference type="AlphaFoldDB" id="A0AAD3N1C1"/>
<keyword evidence="3" id="KW-0675">Receptor</keyword>
<dbReference type="GO" id="GO:0003677">
    <property type="term" value="F:DNA binding"/>
    <property type="evidence" value="ECO:0007669"/>
    <property type="project" value="InterPro"/>
</dbReference>
<comment type="caution">
    <text evidence="3">The sequence shown here is derived from an EMBL/GenBank/DDBJ whole genome shotgun (WGS) entry which is preliminary data.</text>
</comment>
<evidence type="ECO:0000313" key="4">
    <source>
        <dbReference type="Proteomes" id="UP001279410"/>
    </source>
</evidence>
<dbReference type="Pfam" id="PF13384">
    <property type="entry name" value="HTH_23"/>
    <property type="match status" value="1"/>
</dbReference>
<feature type="domain" description="Transposase Tc1-like" evidence="1">
    <location>
        <begin position="75"/>
        <end position="144"/>
    </location>
</feature>
<feature type="domain" description="Tc1-like transposase DDE" evidence="2">
    <location>
        <begin position="192"/>
        <end position="322"/>
    </location>
</feature>
<reference evidence="3" key="1">
    <citation type="submission" date="2022-08" db="EMBL/GenBank/DDBJ databases">
        <title>Genome sequencing of akame (Lates japonicus).</title>
        <authorList>
            <person name="Hashiguchi Y."/>
            <person name="Takahashi H."/>
        </authorList>
    </citation>
    <scope>NUCLEOTIDE SEQUENCE</scope>
    <source>
        <strain evidence="3">Kochi</strain>
    </source>
</reference>
<dbReference type="Pfam" id="PF13358">
    <property type="entry name" value="DDE_3"/>
    <property type="match status" value="1"/>
</dbReference>
<dbReference type="Gene3D" id="3.30.420.10">
    <property type="entry name" value="Ribonuclease H-like superfamily/Ribonuclease H"/>
    <property type="match status" value="1"/>
</dbReference>
<protein>
    <submittedName>
        <fullName evidence="3">Trace amine-associated receptor 13c-like protein</fullName>
    </submittedName>
</protein>
<dbReference type="InterPro" id="IPR002492">
    <property type="entry name" value="Transposase_Tc1-like"/>
</dbReference>
<dbReference type="InterPro" id="IPR038717">
    <property type="entry name" value="Tc1-like_DDE_dom"/>
</dbReference>
<sequence length="360" mass="41238">MAKQKSGKAALSKPQVCAQAIALRRAGKTCREVAQDVGRSIRWVKKWWQRYQSCDSLEDMPCAGRPSVLSSRAKDLIRKAKGKRHQSCCRLSRRLKNLGEAVSKSTIHHFLTEKLGLRAYRRQRIPRLTKLQKEKRLAFSKKYAKMTPRDWENWVFSDECPLYLFPTPNSQNDCIYTDNRMEVPPSEQVKFSTHCMVWGAMSSSGLSELHVVPQGTTINAEYYVKNILQPVLLPILTRKKKSGPVTARKMFNRRAEMVFVQDGAPAHTAHTTRQWCSEQLSGFLHKEEWPPNSPDLNPIENCWGILNSRVFHSPPPTTMKQLNARAVREWGNIEPSVLKNLVHSMPDRLRAVIKMRGGIH</sequence>
<dbReference type="PANTHER" id="PTHR46068">
    <property type="entry name" value="PROTEIN CBG27172"/>
    <property type="match status" value="1"/>
</dbReference>
<proteinExistence type="predicted"/>
<dbReference type="PANTHER" id="PTHR46068:SF1">
    <property type="entry name" value="TRANSPOSASE IS30-LIKE HTH DOMAIN-CONTAINING PROTEIN"/>
    <property type="match status" value="1"/>
</dbReference>
<dbReference type="Pfam" id="PF01498">
    <property type="entry name" value="HTH_Tnp_Tc3_2"/>
    <property type="match status" value="1"/>
</dbReference>
<gene>
    <name evidence="3" type="ORF">AKAME5_001491200</name>
</gene>
<dbReference type="SUPFAM" id="SSF46689">
    <property type="entry name" value="Homeodomain-like"/>
    <property type="match status" value="1"/>
</dbReference>
<keyword evidence="4" id="KW-1185">Reference proteome</keyword>
<evidence type="ECO:0000259" key="2">
    <source>
        <dbReference type="Pfam" id="PF13358"/>
    </source>
</evidence>
<evidence type="ECO:0000259" key="1">
    <source>
        <dbReference type="Pfam" id="PF01498"/>
    </source>
</evidence>
<name>A0AAD3N1C1_LATJO</name>
<dbReference type="EMBL" id="BRZM01000060">
    <property type="protein sequence ID" value="GLD63276.1"/>
    <property type="molecule type" value="Genomic_DNA"/>
</dbReference>
<dbReference type="InterPro" id="IPR009057">
    <property type="entry name" value="Homeodomain-like_sf"/>
</dbReference>
<dbReference type="InterPro" id="IPR036397">
    <property type="entry name" value="RNaseH_sf"/>
</dbReference>
<dbReference type="GO" id="GO:0015074">
    <property type="term" value="P:DNA integration"/>
    <property type="evidence" value="ECO:0007669"/>
    <property type="project" value="InterPro"/>
</dbReference>